<name>A0A1H8VYF3_9ACTN</name>
<reference evidence="5" key="1">
    <citation type="submission" date="2016-10" db="EMBL/GenBank/DDBJ databases">
        <authorList>
            <person name="Varghese N."/>
            <person name="Submissions S."/>
        </authorList>
    </citation>
    <scope>NUCLEOTIDE SEQUENCE [LARGE SCALE GENOMIC DNA]</scope>
    <source>
        <strain evidence="5">DSM 45413</strain>
    </source>
</reference>
<dbReference type="STRING" id="673521.SAMN05660991_03902"/>
<dbReference type="Gene3D" id="3.40.50.720">
    <property type="entry name" value="NAD(P)-binding Rossmann-like Domain"/>
    <property type="match status" value="1"/>
</dbReference>
<dbReference type="CDD" id="cd08262">
    <property type="entry name" value="Zn_ADH8"/>
    <property type="match status" value="1"/>
</dbReference>
<accession>A0A1H8VYF3</accession>
<dbReference type="PANTHER" id="PTHR43189:SF1">
    <property type="entry name" value="ZINC-TYPE ALCOHOL DEHYDROGENASE-LIKE PROTEIN C1198.01"/>
    <property type="match status" value="1"/>
</dbReference>
<dbReference type="AlphaFoldDB" id="A0A1H8VYF3"/>
<dbReference type="Gene3D" id="3.90.180.10">
    <property type="entry name" value="Medium-chain alcohol dehydrogenases, catalytic domain"/>
    <property type="match status" value="1"/>
</dbReference>
<dbReference type="InterPro" id="IPR013149">
    <property type="entry name" value="ADH-like_C"/>
</dbReference>
<keyword evidence="1" id="KW-0560">Oxidoreductase</keyword>
<dbReference type="Pfam" id="PF08240">
    <property type="entry name" value="ADH_N"/>
    <property type="match status" value="1"/>
</dbReference>
<feature type="domain" description="Alcohol dehydrogenase-like C-terminal" evidence="2">
    <location>
        <begin position="171"/>
        <end position="309"/>
    </location>
</feature>
<feature type="domain" description="Alcohol dehydrogenase-like N-terminal" evidence="3">
    <location>
        <begin position="22"/>
        <end position="125"/>
    </location>
</feature>
<evidence type="ECO:0000259" key="3">
    <source>
        <dbReference type="Pfam" id="PF08240"/>
    </source>
</evidence>
<protein>
    <submittedName>
        <fullName evidence="4">Threonine dehydrogenase</fullName>
    </submittedName>
</protein>
<dbReference type="GO" id="GO:0016491">
    <property type="term" value="F:oxidoreductase activity"/>
    <property type="evidence" value="ECO:0007669"/>
    <property type="project" value="UniProtKB-KW"/>
</dbReference>
<evidence type="ECO:0000259" key="2">
    <source>
        <dbReference type="Pfam" id="PF00107"/>
    </source>
</evidence>
<dbReference type="RefSeq" id="WP_091947515.1">
    <property type="nucleotide sequence ID" value="NZ_FOEE01000014.1"/>
</dbReference>
<evidence type="ECO:0000313" key="4">
    <source>
        <dbReference type="EMBL" id="SEP20370.1"/>
    </source>
</evidence>
<dbReference type="InterPro" id="IPR011032">
    <property type="entry name" value="GroES-like_sf"/>
</dbReference>
<keyword evidence="5" id="KW-1185">Reference proteome</keyword>
<dbReference type="SUPFAM" id="SSF51735">
    <property type="entry name" value="NAD(P)-binding Rossmann-fold domains"/>
    <property type="match status" value="1"/>
</dbReference>
<dbReference type="InterPro" id="IPR036291">
    <property type="entry name" value="NAD(P)-bd_dom_sf"/>
</dbReference>
<dbReference type="OrthoDB" id="9797931at2"/>
<dbReference type="Pfam" id="PF00107">
    <property type="entry name" value="ADH_zinc_N"/>
    <property type="match status" value="1"/>
</dbReference>
<organism evidence="4 5">
    <name type="scientific">Trujillonella endophytica</name>
    <dbReference type="NCBI Taxonomy" id="673521"/>
    <lineage>
        <taxon>Bacteria</taxon>
        <taxon>Bacillati</taxon>
        <taxon>Actinomycetota</taxon>
        <taxon>Actinomycetes</taxon>
        <taxon>Geodermatophilales</taxon>
        <taxon>Geodermatophilaceae</taxon>
        <taxon>Trujillonella</taxon>
    </lineage>
</organism>
<dbReference type="EMBL" id="FOEE01000014">
    <property type="protein sequence ID" value="SEP20370.1"/>
    <property type="molecule type" value="Genomic_DNA"/>
</dbReference>
<sequence length="353" mass="36733">MRAAVLRNGVVETRTIADPTPGPGQLLVRSLACGICASDLHFMDHPEAGADDDSGMSTYDTDVDIVMGHEYVAEVVDHGPRTERRIPVGTRVSSLPILFTATGVKIIGQNPETPGGFGEYFLLSEPMARVVRSELPAELVSVADAISVGWSAATRAQVTPREVPMVIGCGAIGLSTIGTLKRLGVGPVVAVDFNAARRETARAMGADVLVDPAEVSPYAAWRDVATGSPDGARDLVAAAGLPGSVVFECVGLPGVLDGVIMGAERGTRVFSMGGPPAGEHLHTLTAKRKGINIQFGGGPSPEHWDQAFEAVCDGSYDVTPMVGHSVGLDEVPAALDDARDADGPARIIVVPTR</sequence>
<proteinExistence type="predicted"/>
<dbReference type="InterPro" id="IPR013154">
    <property type="entry name" value="ADH-like_N"/>
</dbReference>
<gene>
    <name evidence="4" type="ORF">SAMN05660991_03902</name>
</gene>
<evidence type="ECO:0000313" key="5">
    <source>
        <dbReference type="Proteomes" id="UP000198960"/>
    </source>
</evidence>
<dbReference type="Proteomes" id="UP000198960">
    <property type="component" value="Unassembled WGS sequence"/>
</dbReference>
<dbReference type="PANTHER" id="PTHR43189">
    <property type="entry name" value="ZINC-TYPE ALCOHOL DEHYDROGENASE-LIKE PROTEIN C1198.01-RELATED"/>
    <property type="match status" value="1"/>
</dbReference>
<evidence type="ECO:0000256" key="1">
    <source>
        <dbReference type="ARBA" id="ARBA00023002"/>
    </source>
</evidence>
<dbReference type="SUPFAM" id="SSF50129">
    <property type="entry name" value="GroES-like"/>
    <property type="match status" value="1"/>
</dbReference>